<dbReference type="Proteomes" id="UP000515160">
    <property type="component" value="Chromosome 2L"/>
</dbReference>
<proteinExistence type="predicted"/>
<dbReference type="PANTHER" id="PTHR21377">
    <property type="entry name" value="PROTEIN FAM210B, MITOCHONDRIAL"/>
    <property type="match status" value="1"/>
</dbReference>
<feature type="transmembrane region" description="Helical" evidence="1">
    <location>
        <begin position="250"/>
        <end position="273"/>
    </location>
</feature>
<keyword evidence="1" id="KW-0472">Membrane</keyword>
<gene>
    <name evidence="4" type="primary">LOC117566068</name>
</gene>
<reference evidence="4" key="1">
    <citation type="submission" date="2025-08" db="UniProtKB">
        <authorList>
            <consortium name="RefSeq"/>
        </authorList>
    </citation>
    <scope>IDENTIFICATION</scope>
    <source>
        <strain evidence="4">15112-1751.03</strain>
        <tissue evidence="4">Whole Adult</tissue>
    </source>
</reference>
<dbReference type="InterPro" id="IPR045866">
    <property type="entry name" value="FAM210A/B-like"/>
</dbReference>
<dbReference type="OrthoDB" id="426386at2759"/>
<dbReference type="RefSeq" id="XP_034101417.1">
    <property type="nucleotide sequence ID" value="XM_034245526.2"/>
</dbReference>
<feature type="domain" description="DUF1279" evidence="2">
    <location>
        <begin position="242"/>
        <end position="327"/>
    </location>
</feature>
<dbReference type="PANTHER" id="PTHR21377:SF0">
    <property type="entry name" value="PROTEIN FAM210B, MITOCHONDRIAL"/>
    <property type="match status" value="1"/>
</dbReference>
<keyword evidence="1" id="KW-1133">Transmembrane helix</keyword>
<evidence type="ECO:0000259" key="2">
    <source>
        <dbReference type="Pfam" id="PF06916"/>
    </source>
</evidence>
<accession>A0A6P8XUX7</accession>
<dbReference type="AlphaFoldDB" id="A0A6P8XUX7"/>
<keyword evidence="3" id="KW-1185">Reference proteome</keyword>
<dbReference type="GO" id="GO:0005739">
    <property type="term" value="C:mitochondrion"/>
    <property type="evidence" value="ECO:0007669"/>
    <property type="project" value="TreeGrafter"/>
</dbReference>
<evidence type="ECO:0000313" key="3">
    <source>
        <dbReference type="Proteomes" id="UP000515160"/>
    </source>
</evidence>
<organism evidence="3 4">
    <name type="scientific">Drosophila albomicans</name>
    <name type="common">Fruit fly</name>
    <dbReference type="NCBI Taxonomy" id="7291"/>
    <lineage>
        <taxon>Eukaryota</taxon>
        <taxon>Metazoa</taxon>
        <taxon>Ecdysozoa</taxon>
        <taxon>Arthropoda</taxon>
        <taxon>Hexapoda</taxon>
        <taxon>Insecta</taxon>
        <taxon>Pterygota</taxon>
        <taxon>Neoptera</taxon>
        <taxon>Endopterygota</taxon>
        <taxon>Diptera</taxon>
        <taxon>Brachycera</taxon>
        <taxon>Muscomorpha</taxon>
        <taxon>Ephydroidea</taxon>
        <taxon>Drosophilidae</taxon>
        <taxon>Drosophila</taxon>
    </lineage>
</organism>
<evidence type="ECO:0000313" key="4">
    <source>
        <dbReference type="RefSeq" id="XP_034101417.1"/>
    </source>
</evidence>
<sequence>MIINTSKVGLLRATRLPWSMQYIKKYTAIQQFHTSINVLNYAVTAPAPALPLPNNVDAAETTRFSPQRSRDISDNIMVISHSPISMIDITTDNTMMNSTWRGASTVQDLHVQSYDCFGAVSLNAVMQSNVPSPFGGMHKFSHLNMPGGQWSQEYKFTSQNMHSSHYRALRESTRADWVAYDQNATVGVYGGQACSHTAGSRRFYSTQASSPPPKVPPTTATTAIETQTPQQQSGEALSKKDQLKRAFKDYGATIVAFHVGISLISLGGFYMLISSGVNMMPMLEFLGIESSAIIEKVAVGSTFVTAYAIHKVFAPLRISITLGSTPFIVRFLRARGFMKPKK</sequence>
<keyword evidence="1" id="KW-0812">Transmembrane</keyword>
<dbReference type="Pfam" id="PF06916">
    <property type="entry name" value="FAM210A-B_dom"/>
    <property type="match status" value="1"/>
</dbReference>
<dbReference type="InterPro" id="IPR009688">
    <property type="entry name" value="FAM210A/B-like_dom"/>
</dbReference>
<protein>
    <submittedName>
        <fullName evidence="4">Uncharacterized protein LOC117566068 isoform X1</fullName>
    </submittedName>
</protein>
<feature type="transmembrane region" description="Helical" evidence="1">
    <location>
        <begin position="312"/>
        <end position="332"/>
    </location>
</feature>
<evidence type="ECO:0000256" key="1">
    <source>
        <dbReference type="SAM" id="Phobius"/>
    </source>
</evidence>
<dbReference type="GeneID" id="117566068"/>
<name>A0A6P8XUX7_DROAB</name>